<dbReference type="HOGENOM" id="CLU_013615_0_2_6"/>
<dbReference type="EMBL" id="CP002648">
    <property type="protein sequence ID" value="AEO08302.1"/>
    <property type="molecule type" value="Genomic_DNA"/>
</dbReference>
<evidence type="ECO:0000256" key="6">
    <source>
        <dbReference type="PROSITE-ProRule" id="PRU00277"/>
    </source>
</evidence>
<dbReference type="EC" id="5.2.1.8" evidence="7"/>
<name>G2LQ15_BUCUM</name>
<dbReference type="Gene3D" id="3.10.50.40">
    <property type="match status" value="1"/>
</dbReference>
<feature type="domain" description="PPIase FKBP-type" evidence="8">
    <location>
        <begin position="167"/>
        <end position="252"/>
    </location>
</feature>
<evidence type="ECO:0000313" key="10">
    <source>
        <dbReference type="Proteomes" id="UP000006139"/>
    </source>
</evidence>
<dbReference type="RefSeq" id="WP_014500204.1">
    <property type="nucleotide sequence ID" value="NC_017259.1"/>
</dbReference>
<dbReference type="PROSITE" id="PS50059">
    <property type="entry name" value="FKBP_PPIASE"/>
    <property type="match status" value="1"/>
</dbReference>
<dbReference type="GO" id="GO:0006457">
    <property type="term" value="P:protein folding"/>
    <property type="evidence" value="ECO:0007669"/>
    <property type="project" value="InterPro"/>
</dbReference>
<dbReference type="PANTHER" id="PTHR43811">
    <property type="entry name" value="FKBP-TYPE PEPTIDYL-PROLYL CIS-TRANS ISOMERASE FKPA"/>
    <property type="match status" value="1"/>
</dbReference>
<dbReference type="NCBIfam" id="NF008150">
    <property type="entry name" value="PRK10902.1"/>
    <property type="match status" value="1"/>
</dbReference>
<comment type="similarity">
    <text evidence="3 7">Belongs to the FKBP-type PPIase family.</text>
</comment>
<evidence type="ECO:0000256" key="3">
    <source>
        <dbReference type="ARBA" id="ARBA00006577"/>
    </source>
</evidence>
<dbReference type="Pfam" id="PF00254">
    <property type="entry name" value="FKBP_C"/>
    <property type="match status" value="1"/>
</dbReference>
<dbReference type="KEGG" id="buh:BUAMB_508"/>
<dbReference type="AlphaFoldDB" id="G2LQ15"/>
<evidence type="ECO:0000256" key="7">
    <source>
        <dbReference type="RuleBase" id="RU003915"/>
    </source>
</evidence>
<dbReference type="GO" id="GO:0003755">
    <property type="term" value="F:peptidyl-prolyl cis-trans isomerase activity"/>
    <property type="evidence" value="ECO:0007669"/>
    <property type="project" value="UniProtKB-UniRule"/>
</dbReference>
<dbReference type="OrthoDB" id="9814548at2"/>
<dbReference type="STRING" id="1005057.BUAMB_508"/>
<keyword evidence="5 6" id="KW-0413">Isomerase</keyword>
<evidence type="ECO:0000256" key="1">
    <source>
        <dbReference type="ARBA" id="ARBA00000971"/>
    </source>
</evidence>
<gene>
    <name evidence="9" type="primary">fkpA</name>
    <name evidence="9" type="ORF">BUAMB_508</name>
</gene>
<dbReference type="InterPro" id="IPR036944">
    <property type="entry name" value="PPIase_FKBP_N_sf"/>
</dbReference>
<dbReference type="Pfam" id="PF01346">
    <property type="entry name" value="FKBP_N"/>
    <property type="match status" value="1"/>
</dbReference>
<keyword evidence="4 6" id="KW-0697">Rotamase</keyword>
<accession>G2LQ15</accession>
<organism evidence="9 10">
    <name type="scientific">Buchnera aphidicola str. Ua</name>
    <name type="common">Uroleucon ambrosiae</name>
    <dbReference type="NCBI Taxonomy" id="1005057"/>
    <lineage>
        <taxon>Bacteria</taxon>
        <taxon>Pseudomonadati</taxon>
        <taxon>Pseudomonadota</taxon>
        <taxon>Gammaproteobacteria</taxon>
        <taxon>Enterobacterales</taxon>
        <taxon>Erwiniaceae</taxon>
        <taxon>Buchnera</taxon>
    </lineage>
</organism>
<dbReference type="InterPro" id="IPR000774">
    <property type="entry name" value="PPIase_FKBP_N"/>
</dbReference>
<dbReference type="eggNOG" id="COG0545">
    <property type="taxonomic scope" value="Bacteria"/>
</dbReference>
<dbReference type="PANTHER" id="PTHR43811:SF19">
    <property type="entry name" value="39 KDA FK506-BINDING NUCLEAR PROTEIN"/>
    <property type="match status" value="1"/>
</dbReference>
<proteinExistence type="inferred from homology"/>
<reference evidence="9 10" key="1">
    <citation type="journal article" date="2011" name="PLoS Genet.">
        <title>Sequence conservation and functional constraint on intergenic spacers in reduced genomes of the obligate symbiont buchnera.</title>
        <authorList>
            <person name="Degnan P.H."/>
            <person name="Ochman H."/>
            <person name="Moran N.A."/>
        </authorList>
    </citation>
    <scope>NUCLEOTIDE SEQUENCE [LARGE SCALE GENOMIC DNA]</scope>
    <source>
        <strain evidence="9 10">Ua</strain>
    </source>
</reference>
<comment type="catalytic activity">
    <reaction evidence="1 6 7">
        <text>[protein]-peptidylproline (omega=180) = [protein]-peptidylproline (omega=0)</text>
        <dbReference type="Rhea" id="RHEA:16237"/>
        <dbReference type="Rhea" id="RHEA-COMP:10747"/>
        <dbReference type="Rhea" id="RHEA-COMP:10748"/>
        <dbReference type="ChEBI" id="CHEBI:83833"/>
        <dbReference type="ChEBI" id="CHEBI:83834"/>
        <dbReference type="EC" id="5.2.1.8"/>
    </reaction>
</comment>
<evidence type="ECO:0000256" key="2">
    <source>
        <dbReference type="ARBA" id="ARBA00002388"/>
    </source>
</evidence>
<dbReference type="Proteomes" id="UP000006139">
    <property type="component" value="Chromosome"/>
</dbReference>
<dbReference type="InterPro" id="IPR001179">
    <property type="entry name" value="PPIase_FKBP_dom"/>
</dbReference>
<evidence type="ECO:0000313" key="9">
    <source>
        <dbReference type="EMBL" id="AEO08302.1"/>
    </source>
</evidence>
<dbReference type="InterPro" id="IPR046357">
    <property type="entry name" value="PPIase_dom_sf"/>
</dbReference>
<evidence type="ECO:0000259" key="8">
    <source>
        <dbReference type="PROSITE" id="PS50059"/>
    </source>
</evidence>
<sequence length="253" mass="28662">MIFFLLKRTIFFFLILCIVPKTVSMSRSLSDFYSISHVDIQNKFHNNNEKLGYALGVSLGSYVNQSFEKQKKIGININKNSLLEGVEDAISGNLKLSHEEISLILSEFEKRLNKERKIQFEKNLKTNLIEGISYMKNFSKLKGVKKTQSGLLYLVEKQGMGNKITNDTKITVHYKGTLINGVEFDNSYKRGSPVSLMLKDVILGWQEGLKYIQKGGKIKLVIPPNLAYGKKEINGIPGNSTLIFDIELLDVMD</sequence>
<evidence type="ECO:0000256" key="5">
    <source>
        <dbReference type="ARBA" id="ARBA00023235"/>
    </source>
</evidence>
<dbReference type="PATRIC" id="fig|1005057.4.peg.486"/>
<evidence type="ECO:0000256" key="4">
    <source>
        <dbReference type="ARBA" id="ARBA00023110"/>
    </source>
</evidence>
<comment type="function">
    <text evidence="2">PPIases accelerate the folding of proteins. It catalyzes the cis-trans isomerization of proline imidic peptide bonds in oligopeptides.</text>
</comment>
<dbReference type="SUPFAM" id="SSF54534">
    <property type="entry name" value="FKBP-like"/>
    <property type="match status" value="1"/>
</dbReference>
<protein>
    <recommendedName>
        <fullName evidence="7">Peptidyl-prolyl cis-trans isomerase</fullName>
        <ecNumber evidence="7">5.2.1.8</ecNumber>
    </recommendedName>
</protein>
<dbReference type="Gene3D" id="1.10.287.460">
    <property type="entry name" value="Peptidyl-prolyl cis-trans isomerase, FKBP-type, N-terminal domain"/>
    <property type="match status" value="1"/>
</dbReference>